<dbReference type="PANTHER" id="PTHR43506">
    <property type="entry name" value="BIOTIN/LIPOATE A/B PROTEIN LIGASE FAMILY"/>
    <property type="match status" value="1"/>
</dbReference>
<organism evidence="2 3">
    <name type="scientific">Eleusine coracana subsp. coracana</name>
    <dbReference type="NCBI Taxonomy" id="191504"/>
    <lineage>
        <taxon>Eukaryota</taxon>
        <taxon>Viridiplantae</taxon>
        <taxon>Streptophyta</taxon>
        <taxon>Embryophyta</taxon>
        <taxon>Tracheophyta</taxon>
        <taxon>Spermatophyta</taxon>
        <taxon>Magnoliopsida</taxon>
        <taxon>Liliopsida</taxon>
        <taxon>Poales</taxon>
        <taxon>Poaceae</taxon>
        <taxon>PACMAD clade</taxon>
        <taxon>Chloridoideae</taxon>
        <taxon>Cynodonteae</taxon>
        <taxon>Eleusininae</taxon>
        <taxon>Eleusine</taxon>
    </lineage>
</organism>
<reference evidence="2" key="1">
    <citation type="journal article" date="2018" name="DNA Res.">
        <title>Multiple hybrid de novo genome assembly of finger millet, an orphan allotetraploid crop.</title>
        <authorList>
            <person name="Hatakeyama M."/>
            <person name="Aluri S."/>
            <person name="Balachadran M.T."/>
            <person name="Sivarajan S.R."/>
            <person name="Patrignani A."/>
            <person name="Gruter S."/>
            <person name="Poveda L."/>
            <person name="Shimizu-Inatsugi R."/>
            <person name="Baeten J."/>
            <person name="Francoijs K.J."/>
            <person name="Nataraja K.N."/>
            <person name="Reddy Y.A.N."/>
            <person name="Phadnis S."/>
            <person name="Ravikumar R.L."/>
            <person name="Schlapbach R."/>
            <person name="Sreeman S.M."/>
            <person name="Shimizu K.K."/>
        </authorList>
    </citation>
    <scope>NUCLEOTIDE SEQUENCE</scope>
</reference>
<name>A0AAV5D025_ELECO</name>
<protein>
    <recommendedName>
        <fullName evidence="1">BPL/LPL catalytic domain-containing protein</fullName>
    </recommendedName>
</protein>
<gene>
    <name evidence="2" type="primary">ga21063</name>
    <name evidence="2" type="ORF">PR202_ga21063</name>
</gene>
<dbReference type="InterPro" id="IPR045864">
    <property type="entry name" value="aa-tRNA-synth_II/BPL/LPL"/>
</dbReference>
<keyword evidence="3" id="KW-1185">Reference proteome</keyword>
<feature type="domain" description="BPL/LPL catalytic" evidence="1">
    <location>
        <begin position="27"/>
        <end position="206"/>
    </location>
</feature>
<dbReference type="EMBL" id="BQKI01000010">
    <property type="protein sequence ID" value="GJN03600.1"/>
    <property type="molecule type" value="Genomic_DNA"/>
</dbReference>
<dbReference type="AlphaFoldDB" id="A0AAV5D025"/>
<accession>A0AAV5D025</accession>
<dbReference type="CDD" id="cd16443">
    <property type="entry name" value="LplA"/>
    <property type="match status" value="1"/>
</dbReference>
<evidence type="ECO:0000259" key="1">
    <source>
        <dbReference type="Pfam" id="PF21948"/>
    </source>
</evidence>
<evidence type="ECO:0000313" key="3">
    <source>
        <dbReference type="Proteomes" id="UP001054889"/>
    </source>
</evidence>
<sequence>MAAAGLTRASSAGRPLMRLVTMSGAPILQQLHLEERLLRTTGDNWCIINDGTAPPTIVMGVSGRVSELVEIQPVLRDQVPVVRRFSGGGTVIVDQGTVFVTFICNKAAVAGLQPFPRDIMTWSDYAFSQLKFGGNAQSITKNRWVHHTSFLWDYDVKNMDYLKIPKRAPEYRLARKHTDFLCRMKEYMPSRSVFTDGVITALREQFLVEPTDIETVLSDDDAFVPSTKLLSEQDLEEIASSKESLHRV</sequence>
<dbReference type="SUPFAM" id="SSF55681">
    <property type="entry name" value="Class II aaRS and biotin synthetases"/>
    <property type="match status" value="1"/>
</dbReference>
<dbReference type="Gene3D" id="3.30.930.10">
    <property type="entry name" value="Bira Bifunctional Protein, Domain 2"/>
    <property type="match status" value="1"/>
</dbReference>
<evidence type="ECO:0000313" key="2">
    <source>
        <dbReference type="EMBL" id="GJN03600.1"/>
    </source>
</evidence>
<comment type="caution">
    <text evidence="2">The sequence shown here is derived from an EMBL/GenBank/DDBJ whole genome shotgun (WGS) entry which is preliminary data.</text>
</comment>
<dbReference type="Proteomes" id="UP001054889">
    <property type="component" value="Unassembled WGS sequence"/>
</dbReference>
<dbReference type="Pfam" id="PF21948">
    <property type="entry name" value="LplA-B_cat"/>
    <property type="match status" value="1"/>
</dbReference>
<proteinExistence type="predicted"/>
<dbReference type="InterPro" id="IPR053264">
    <property type="entry name" value="Lipoate-ligase_2_inactive"/>
</dbReference>
<dbReference type="FunFam" id="3.30.930.10:FF:000077">
    <property type="entry name" value="Putative lipoate-protein ligase A"/>
    <property type="match status" value="1"/>
</dbReference>
<dbReference type="PANTHER" id="PTHR43506:SF1">
    <property type="entry name" value="BPL_LPL CATALYTIC DOMAIN-CONTAINING PROTEIN"/>
    <property type="match status" value="1"/>
</dbReference>
<reference evidence="2" key="2">
    <citation type="submission" date="2021-12" db="EMBL/GenBank/DDBJ databases">
        <title>Resequencing data analysis of finger millet.</title>
        <authorList>
            <person name="Hatakeyama M."/>
            <person name="Aluri S."/>
            <person name="Balachadran M.T."/>
            <person name="Sivarajan S.R."/>
            <person name="Poveda L."/>
            <person name="Shimizu-Inatsugi R."/>
            <person name="Schlapbach R."/>
            <person name="Sreeman S.M."/>
            <person name="Shimizu K.K."/>
        </authorList>
    </citation>
    <scope>NUCLEOTIDE SEQUENCE</scope>
</reference>
<dbReference type="InterPro" id="IPR004143">
    <property type="entry name" value="BPL_LPL_catalytic"/>
</dbReference>